<sequence length="191" mass="22249">MQILYFWIFVGNLLLVLITSSNAEHEPNKHDDLSLMDHFMILRQKLSEDKHKEGFDIKGHSIKSLANRLQQQADTIEDERPFEHRGGRLSYLVNHGQLTEVTSLTMPEHASVALNRVRFRDHPDRLQEPSYLVNHGQLTEVTSLTMPEHASVALNRKTLWPNGEDYWFVEIALKFDSQQDPKDFVLDKEKF</sequence>
<organism evidence="2 3">
    <name type="scientific">Acrobeloides nanus</name>
    <dbReference type="NCBI Taxonomy" id="290746"/>
    <lineage>
        <taxon>Eukaryota</taxon>
        <taxon>Metazoa</taxon>
        <taxon>Ecdysozoa</taxon>
        <taxon>Nematoda</taxon>
        <taxon>Chromadorea</taxon>
        <taxon>Rhabditida</taxon>
        <taxon>Tylenchina</taxon>
        <taxon>Cephalobomorpha</taxon>
        <taxon>Cephaloboidea</taxon>
        <taxon>Cephalobidae</taxon>
        <taxon>Acrobeloides</taxon>
    </lineage>
</organism>
<evidence type="ECO:0000313" key="2">
    <source>
        <dbReference type="Proteomes" id="UP000887540"/>
    </source>
</evidence>
<dbReference type="AlphaFoldDB" id="A0A914BVX5"/>
<dbReference type="Proteomes" id="UP000887540">
    <property type="component" value="Unplaced"/>
</dbReference>
<evidence type="ECO:0000313" key="3">
    <source>
        <dbReference type="WBParaSite" id="ACRNAN_Path_1124.g4342.t1"/>
    </source>
</evidence>
<evidence type="ECO:0000256" key="1">
    <source>
        <dbReference type="SAM" id="SignalP"/>
    </source>
</evidence>
<dbReference type="WBParaSite" id="ACRNAN_Path_1124.g4342.t1">
    <property type="protein sequence ID" value="ACRNAN_Path_1124.g4342.t1"/>
    <property type="gene ID" value="ACRNAN_Path_1124.g4342"/>
</dbReference>
<reference evidence="3" key="1">
    <citation type="submission" date="2022-11" db="UniProtKB">
        <authorList>
            <consortium name="WormBaseParasite"/>
        </authorList>
    </citation>
    <scope>IDENTIFICATION</scope>
</reference>
<feature type="signal peptide" evidence="1">
    <location>
        <begin position="1"/>
        <end position="23"/>
    </location>
</feature>
<accession>A0A914BVX5</accession>
<keyword evidence="2" id="KW-1185">Reference proteome</keyword>
<proteinExistence type="predicted"/>
<protein>
    <submittedName>
        <fullName evidence="3">Uncharacterized protein</fullName>
    </submittedName>
</protein>
<name>A0A914BVX5_9BILA</name>
<keyword evidence="1" id="KW-0732">Signal</keyword>
<feature type="chain" id="PRO_5036742162" evidence="1">
    <location>
        <begin position="24"/>
        <end position="191"/>
    </location>
</feature>